<dbReference type="Proteomes" id="UP000887580">
    <property type="component" value="Unplaced"/>
</dbReference>
<protein>
    <submittedName>
        <fullName evidence="2">Uncharacterized protein</fullName>
    </submittedName>
</protein>
<name>A0AC35FKR3_9BILA</name>
<dbReference type="WBParaSite" id="PS1159_v2.g18507.t1">
    <property type="protein sequence ID" value="PS1159_v2.g18507.t1"/>
    <property type="gene ID" value="PS1159_v2.g18507"/>
</dbReference>
<evidence type="ECO:0000313" key="2">
    <source>
        <dbReference type="WBParaSite" id="PS1159_v2.g18507.t1"/>
    </source>
</evidence>
<organism evidence="1 2">
    <name type="scientific">Panagrolaimus sp. PS1159</name>
    <dbReference type="NCBI Taxonomy" id="55785"/>
    <lineage>
        <taxon>Eukaryota</taxon>
        <taxon>Metazoa</taxon>
        <taxon>Ecdysozoa</taxon>
        <taxon>Nematoda</taxon>
        <taxon>Chromadorea</taxon>
        <taxon>Rhabditida</taxon>
        <taxon>Tylenchina</taxon>
        <taxon>Panagrolaimomorpha</taxon>
        <taxon>Panagrolaimoidea</taxon>
        <taxon>Panagrolaimidae</taxon>
        <taxon>Panagrolaimus</taxon>
    </lineage>
</organism>
<proteinExistence type="predicted"/>
<accession>A0AC35FKR3</accession>
<reference evidence="2" key="1">
    <citation type="submission" date="2022-11" db="UniProtKB">
        <authorList>
            <consortium name="WormBaseParasite"/>
        </authorList>
    </citation>
    <scope>IDENTIFICATION</scope>
</reference>
<sequence length="363" mass="43291">MYNISKENESVEILKLNHECKYLKYEPEKLFNFKKFVLSPDFKIQTEMKYGIERKTLIIFDENDATMCHIYNFVPSDNMFKCNKCLKKHVFVWAKLKQNSDGENYVILSNAQHICESVKYVPKKDDDIIIRPPNIKVMERTLSGVAKVFIFDSTDKNLCYVFTNNNGKTQYKCRDCKDVKRKTKNKLDKIVTIYLCKNENEEYYAQMENQKHLCQPKKYDPKKYEAVEPSIADKFFYYRKKSYPKSLYVAIYHPTDSTLCYTFFSTSTNFRCPNCWKLKKGKSYHIPFPKTDESGKEYFIHHIQKHSCKPIKISSIQTSKFQRLERKDITLKEESKKNQMKVDEKRILKLPNFEFRENRKGDP</sequence>
<evidence type="ECO:0000313" key="1">
    <source>
        <dbReference type="Proteomes" id="UP000887580"/>
    </source>
</evidence>